<evidence type="ECO:0000313" key="2">
    <source>
        <dbReference type="Proteomes" id="UP001165060"/>
    </source>
</evidence>
<evidence type="ECO:0000313" key="1">
    <source>
        <dbReference type="EMBL" id="GMI36053.1"/>
    </source>
</evidence>
<accession>A0ABQ6MY19</accession>
<sequence length="208" mass="23552">MDAIVMLASSRYIKFGDCKTQGEAVEKMAGGTGNIERFAEKDPFPDFKQRFLYNKEVDDMIRNLKDELLVAFKLYSGREDTPGEAKSMSMAEYVELLAALGIDQEITERAVRLSFVRAKETTIDEADSRSKHKKLKFVEFLEVFSRVALAVHCAEKGVREGPSMQIDKGDFQDVLQRVFEEVATLARRSMKRSRTKSMFQMAAAAVAR</sequence>
<reference evidence="1 2" key="1">
    <citation type="journal article" date="2023" name="Commun. Biol.">
        <title>Genome analysis of Parmales, the sister group of diatoms, reveals the evolutionary specialization of diatoms from phago-mixotrophs to photoautotrophs.</title>
        <authorList>
            <person name="Ban H."/>
            <person name="Sato S."/>
            <person name="Yoshikawa S."/>
            <person name="Yamada K."/>
            <person name="Nakamura Y."/>
            <person name="Ichinomiya M."/>
            <person name="Sato N."/>
            <person name="Blanc-Mathieu R."/>
            <person name="Endo H."/>
            <person name="Kuwata A."/>
            <person name="Ogata H."/>
        </authorList>
    </citation>
    <scope>NUCLEOTIDE SEQUENCE [LARGE SCALE GENOMIC DNA]</scope>
</reference>
<gene>
    <name evidence="1" type="ORF">TeGR_g2938</name>
</gene>
<proteinExistence type="predicted"/>
<comment type="caution">
    <text evidence="1">The sequence shown here is derived from an EMBL/GenBank/DDBJ whole genome shotgun (WGS) entry which is preliminary data.</text>
</comment>
<dbReference type="EMBL" id="BRYB01001904">
    <property type="protein sequence ID" value="GMI36053.1"/>
    <property type="molecule type" value="Genomic_DNA"/>
</dbReference>
<dbReference type="Proteomes" id="UP001165060">
    <property type="component" value="Unassembled WGS sequence"/>
</dbReference>
<organism evidence="1 2">
    <name type="scientific">Tetraparma gracilis</name>
    <dbReference type="NCBI Taxonomy" id="2962635"/>
    <lineage>
        <taxon>Eukaryota</taxon>
        <taxon>Sar</taxon>
        <taxon>Stramenopiles</taxon>
        <taxon>Ochrophyta</taxon>
        <taxon>Bolidophyceae</taxon>
        <taxon>Parmales</taxon>
        <taxon>Triparmaceae</taxon>
        <taxon>Tetraparma</taxon>
    </lineage>
</organism>
<keyword evidence="2" id="KW-1185">Reference proteome</keyword>
<name>A0ABQ6MY19_9STRA</name>
<protein>
    <submittedName>
        <fullName evidence="1">Uncharacterized protein</fullName>
    </submittedName>
</protein>